<dbReference type="InterPro" id="IPR026001">
    <property type="entry name" value="Abi-like_C"/>
</dbReference>
<dbReference type="AlphaFoldDB" id="G2KRK8"/>
<name>G2KRK8_MICAA</name>
<feature type="domain" description="Abortive infection protein-like C-terminal" evidence="1">
    <location>
        <begin position="91"/>
        <end position="145"/>
    </location>
</feature>
<organism evidence="2 3">
    <name type="scientific">Micavibrio aeruginosavorus (strain ARL-13)</name>
    <dbReference type="NCBI Taxonomy" id="856793"/>
    <lineage>
        <taxon>Bacteria</taxon>
        <taxon>Pseudomonadati</taxon>
        <taxon>Bdellovibrionota</taxon>
        <taxon>Bdellovibrionia</taxon>
        <taxon>Bdellovibrionales</taxon>
        <taxon>Pseudobdellovibrionaceae</taxon>
        <taxon>Micavibrio</taxon>
    </lineage>
</organism>
<reference evidence="2 3" key="1">
    <citation type="journal article" date="2011" name="BMC Genomics">
        <title>Genomic insights into an obligate epibiotic bacterial predator: Micavibrio aeruginosavorus ARL-13.</title>
        <authorList>
            <person name="Wang Z."/>
            <person name="Kadouri D."/>
            <person name="Wu M."/>
        </authorList>
    </citation>
    <scope>NUCLEOTIDE SEQUENCE [LARGE SCALE GENOMIC DNA]</scope>
    <source>
        <strain evidence="2 3">ARL-13</strain>
    </source>
</reference>
<evidence type="ECO:0000313" key="2">
    <source>
        <dbReference type="EMBL" id="AEP09570.1"/>
    </source>
</evidence>
<dbReference type="Proteomes" id="UP000009286">
    <property type="component" value="Chromosome"/>
</dbReference>
<dbReference type="eggNOG" id="ENOG5033G7T">
    <property type="taxonomic scope" value="Bacteria"/>
</dbReference>
<dbReference type="HOGENOM" id="CLU_105889_0_0_5"/>
<evidence type="ECO:0000259" key="1">
    <source>
        <dbReference type="Pfam" id="PF14355"/>
    </source>
</evidence>
<gene>
    <name evidence="2" type="ordered locus">MICA_1247</name>
</gene>
<proteinExistence type="predicted"/>
<protein>
    <recommendedName>
        <fullName evidence="1">Abortive infection protein-like C-terminal domain-containing protein</fullName>
    </recommendedName>
</protein>
<accession>G2KRK8</accession>
<dbReference type="Pfam" id="PF14355">
    <property type="entry name" value="Abi_C"/>
    <property type="match status" value="1"/>
</dbReference>
<dbReference type="KEGG" id="mai:MICA_1247"/>
<evidence type="ECO:0000313" key="3">
    <source>
        <dbReference type="Proteomes" id="UP000009286"/>
    </source>
</evidence>
<sequence>MEKLKREIHRTKRHNLDYYQSHLDLIENYIEEKPDISIESCKAVIEGISKLALHILLQEPLETHKDEKLQPIFKRALVELQKGRGFSDADLCNRLGNVVQYIGQLRNDHGDISHGRASLKEQVNDADFAELITGITENLGTYMLKRLDYLAEPITEYDDNTDFNTYLDELNPMPDNVLYSKALFEQWPITYDEQLGDYKLQFEADEE</sequence>
<keyword evidence="3" id="KW-1185">Reference proteome</keyword>
<dbReference type="EMBL" id="CP002382">
    <property type="protein sequence ID" value="AEP09570.1"/>
    <property type="molecule type" value="Genomic_DNA"/>
</dbReference>
<dbReference type="RefSeq" id="WP_014102793.1">
    <property type="nucleotide sequence ID" value="NC_016026.1"/>
</dbReference>
<dbReference type="OrthoDB" id="6689311at2"/>
<dbReference type="STRING" id="856793.MICA_1247"/>